<dbReference type="PROSITE" id="PS51012">
    <property type="entry name" value="ABC_TM2"/>
    <property type="match status" value="1"/>
</dbReference>
<comment type="similarity">
    <text evidence="5">Belongs to the ABC-2 integral membrane protein family.</text>
</comment>
<keyword evidence="5" id="KW-0813">Transport</keyword>
<name>A0ABQ2I5P3_9MICO</name>
<comment type="caution">
    <text evidence="7">The sequence shown here is derived from an EMBL/GenBank/DDBJ whole genome shotgun (WGS) entry which is preliminary data.</text>
</comment>
<keyword evidence="8" id="KW-1185">Reference proteome</keyword>
<keyword evidence="4 5" id="KW-0472">Membrane</keyword>
<dbReference type="Proteomes" id="UP000623461">
    <property type="component" value="Unassembled WGS sequence"/>
</dbReference>
<comment type="subcellular location">
    <subcellularLocation>
        <location evidence="5">Cell membrane</location>
        <topology evidence="5">Multi-pass membrane protein</topology>
    </subcellularLocation>
    <subcellularLocation>
        <location evidence="1">Membrane</location>
        <topology evidence="1">Multi-pass membrane protein</topology>
    </subcellularLocation>
</comment>
<feature type="transmembrane region" description="Helical" evidence="5">
    <location>
        <begin position="370"/>
        <end position="393"/>
    </location>
</feature>
<keyword evidence="2 5" id="KW-0812">Transmembrane</keyword>
<keyword evidence="5" id="KW-1003">Cell membrane</keyword>
<feature type="transmembrane region" description="Helical" evidence="5">
    <location>
        <begin position="126"/>
        <end position="151"/>
    </location>
</feature>
<evidence type="ECO:0000313" key="7">
    <source>
        <dbReference type="EMBL" id="GGN01317.1"/>
    </source>
</evidence>
<feature type="transmembrane region" description="Helical" evidence="5">
    <location>
        <begin position="157"/>
        <end position="182"/>
    </location>
</feature>
<feature type="transmembrane region" description="Helical" evidence="5">
    <location>
        <begin position="338"/>
        <end position="358"/>
    </location>
</feature>
<comment type="caution">
    <text evidence="5">Lacks conserved residue(s) required for the propagation of feature annotation.</text>
</comment>
<keyword evidence="3 5" id="KW-1133">Transmembrane helix</keyword>
<proteinExistence type="inferred from homology"/>
<evidence type="ECO:0000259" key="6">
    <source>
        <dbReference type="PROSITE" id="PS51012"/>
    </source>
</evidence>
<evidence type="ECO:0000256" key="1">
    <source>
        <dbReference type="ARBA" id="ARBA00004141"/>
    </source>
</evidence>
<evidence type="ECO:0000256" key="2">
    <source>
        <dbReference type="ARBA" id="ARBA00022692"/>
    </source>
</evidence>
<dbReference type="InterPro" id="IPR047817">
    <property type="entry name" value="ABC2_TM_bact-type"/>
</dbReference>
<feature type="transmembrane region" description="Helical" evidence="5">
    <location>
        <begin position="189"/>
        <end position="210"/>
    </location>
</feature>
<sequence length="581" mass="59946">MTALAARPGAGTGTGSPHVAEAAMLGRQTRHELVSLVRTPVTLILSIGLPLLFFVLLSALIGNEVLDPVQGVRLVQFLAPGMASFGVVMATFSFLAVGLAEARATGVVKRQAGTPVPRWVLVGGRVCAALVLGLVAAALVLVTGVLFYGLVLPGRSMVAVLVTMLVASASFSALGLALATALPTMQLTLAVSNGVVIPLAFVSDMFMVGAQMPPALSTLGWIFPLKHLTAIFSDALNPYLTGSGFQLGHLAVIALWGLLGAVVATALLRRDEDRSTARGRRAADATGAHADAKVGAHVGARARRRAADAVPRRSGSPSVVELLVDQLRHAQALLWRDASAVFFAVAFPVVLVAIIPSVNGGGDRLMASGLALGTFYAGTMAVYGAAVTAYVNMPQGLAEDRERGVLKRTGGTPLPAAALVTGRVAGAVGVALVTGLAIAVLTALAYRPAWPPGLAAAVLTLVVATVCFAVVGQAVMTFVRSAQAVIGVTLGTLLPLAFVSDIFVVGAKFPTVLEWVSWIFPLRHASAAMAEALAPDVTGTGLAFGHLGMLVAWTAVAAVVLSRRFRWEARESGHTARTSRR</sequence>
<dbReference type="InterPro" id="IPR051784">
    <property type="entry name" value="Nod_factor_ABC_transporter"/>
</dbReference>
<evidence type="ECO:0000256" key="4">
    <source>
        <dbReference type="ARBA" id="ARBA00023136"/>
    </source>
</evidence>
<protein>
    <recommendedName>
        <fullName evidence="5">Transport permease protein</fullName>
    </recommendedName>
</protein>
<feature type="transmembrane region" description="Helical" evidence="5">
    <location>
        <begin position="484"/>
        <end position="507"/>
    </location>
</feature>
<evidence type="ECO:0000313" key="8">
    <source>
        <dbReference type="Proteomes" id="UP000623461"/>
    </source>
</evidence>
<feature type="transmembrane region" description="Helical" evidence="5">
    <location>
        <begin position="247"/>
        <end position="268"/>
    </location>
</feature>
<feature type="transmembrane region" description="Helical" evidence="5">
    <location>
        <begin position="40"/>
        <end position="61"/>
    </location>
</feature>
<feature type="domain" description="ABC transmembrane type-2" evidence="6">
    <location>
        <begin position="41"/>
        <end position="271"/>
    </location>
</feature>
<feature type="transmembrane region" description="Helical" evidence="5">
    <location>
        <begin position="543"/>
        <end position="561"/>
    </location>
</feature>
<feature type="transmembrane region" description="Helical" evidence="5">
    <location>
        <begin position="452"/>
        <end position="472"/>
    </location>
</feature>
<organism evidence="7 8">
    <name type="scientific">Terrabacter tumescens</name>
    <dbReference type="NCBI Taxonomy" id="60443"/>
    <lineage>
        <taxon>Bacteria</taxon>
        <taxon>Bacillati</taxon>
        <taxon>Actinomycetota</taxon>
        <taxon>Actinomycetes</taxon>
        <taxon>Micrococcales</taxon>
        <taxon>Intrasporangiaceae</taxon>
        <taxon>Terrabacter</taxon>
    </lineage>
</organism>
<feature type="transmembrane region" description="Helical" evidence="5">
    <location>
        <begin position="81"/>
        <end position="100"/>
    </location>
</feature>
<reference evidence="8" key="1">
    <citation type="journal article" date="2019" name="Int. J. Syst. Evol. Microbiol.">
        <title>The Global Catalogue of Microorganisms (GCM) 10K type strain sequencing project: providing services to taxonomists for standard genome sequencing and annotation.</title>
        <authorList>
            <consortium name="The Broad Institute Genomics Platform"/>
            <consortium name="The Broad Institute Genome Sequencing Center for Infectious Disease"/>
            <person name="Wu L."/>
            <person name="Ma J."/>
        </authorList>
    </citation>
    <scope>NUCLEOTIDE SEQUENCE [LARGE SCALE GENOMIC DNA]</scope>
    <source>
        <strain evidence="8">JCM 1365</strain>
    </source>
</reference>
<evidence type="ECO:0000256" key="3">
    <source>
        <dbReference type="ARBA" id="ARBA00022989"/>
    </source>
</evidence>
<accession>A0ABQ2I5P3</accession>
<dbReference type="RefSeq" id="WP_030198636.1">
    <property type="nucleotide sequence ID" value="NZ_BMNZ01000005.1"/>
</dbReference>
<dbReference type="PANTHER" id="PTHR43229">
    <property type="entry name" value="NODULATION PROTEIN J"/>
    <property type="match status" value="1"/>
</dbReference>
<evidence type="ECO:0000256" key="5">
    <source>
        <dbReference type="RuleBase" id="RU361157"/>
    </source>
</evidence>
<dbReference type="Pfam" id="PF01061">
    <property type="entry name" value="ABC2_membrane"/>
    <property type="match status" value="2"/>
</dbReference>
<feature type="transmembrane region" description="Helical" evidence="5">
    <location>
        <begin position="414"/>
        <end position="446"/>
    </location>
</feature>
<dbReference type="EMBL" id="BMNZ01000005">
    <property type="protein sequence ID" value="GGN01317.1"/>
    <property type="molecule type" value="Genomic_DNA"/>
</dbReference>
<dbReference type="PANTHER" id="PTHR43229:SF2">
    <property type="entry name" value="NODULATION PROTEIN J"/>
    <property type="match status" value="1"/>
</dbReference>
<dbReference type="InterPro" id="IPR013525">
    <property type="entry name" value="ABC2_TM"/>
</dbReference>
<gene>
    <name evidence="7" type="ORF">GCM10009721_30680</name>
</gene>